<dbReference type="InterPro" id="IPR050603">
    <property type="entry name" value="MYST_HAT"/>
</dbReference>
<name>A0A9N9D5S7_9GLOM</name>
<sequence>MAHVDTPTRTEHVAKRRRISGKKRIPSPLTSPPTSASPSPTLESNSCSHSCSQPPPDVSPSSSNSQTATLPDPISTHIKGVTSRNVDTIVFGKYEIETWYYSPYPDEYSNVKKLYVCEKCMKYMKGKEVYGRHENICDKKCPPGEQIYEKGLNKIFEVDGKLNKLYCQNLSLLAKFFLDQKTIFFDVEPFLFYVLTENDKHIDHVVAYFSKRRGYGQMLIELSYELSKKEGRVGTPERPISNLGLCAYRSYWTRTLLSVLKELRINVRKTEEQQNNTKDVKRTVGLVNEEIVVSKVSTEDKGTVSSNDTKESVPSVEGTDPSISDSLPSLSRQSIHDHDLHNHVQISINDLSSITSIRQDDVIHTLKSLGFLKYWRLQRLPSSLNGTCPPSADAAVSPAPPNSLSSPTKPKPVSPVSSTPQDSLKGDPLPMIDEYAEKFGVKLDNRKLDVGCFVWTGGSNAKTNVVVADDKFEGGEEKKGGRES</sequence>
<dbReference type="Gene3D" id="3.30.60.60">
    <property type="entry name" value="N-acetyl transferase-like"/>
    <property type="match status" value="1"/>
</dbReference>
<feature type="region of interest" description="Disordered" evidence="14">
    <location>
        <begin position="297"/>
        <end position="328"/>
    </location>
</feature>
<dbReference type="PANTHER" id="PTHR10615">
    <property type="entry name" value="HISTONE ACETYLTRANSFERASE"/>
    <property type="match status" value="1"/>
</dbReference>
<dbReference type="EC" id="2.3.1.48" evidence="3"/>
<keyword evidence="4" id="KW-0808">Transferase</keyword>
<dbReference type="GO" id="GO:0005634">
    <property type="term" value="C:nucleus"/>
    <property type="evidence" value="ECO:0007669"/>
    <property type="project" value="UniProtKB-SubCell"/>
</dbReference>
<dbReference type="FunFam" id="3.30.60.60:FF:000001">
    <property type="entry name" value="Histone acetyltransferase"/>
    <property type="match status" value="1"/>
</dbReference>
<evidence type="ECO:0000256" key="4">
    <source>
        <dbReference type="ARBA" id="ARBA00022679"/>
    </source>
</evidence>
<dbReference type="PROSITE" id="PS51726">
    <property type="entry name" value="MYST_HAT"/>
    <property type="match status" value="1"/>
</dbReference>
<dbReference type="Pfam" id="PF17772">
    <property type="entry name" value="zf-MYST"/>
    <property type="match status" value="1"/>
</dbReference>
<evidence type="ECO:0000256" key="3">
    <source>
        <dbReference type="ARBA" id="ARBA00013184"/>
    </source>
</evidence>
<dbReference type="GO" id="GO:0046972">
    <property type="term" value="F:histone H4K16 acetyltransferase activity"/>
    <property type="evidence" value="ECO:0007669"/>
    <property type="project" value="TreeGrafter"/>
</dbReference>
<keyword evidence="11" id="KW-0539">Nucleus</keyword>
<keyword evidence="8" id="KW-0007">Acetylation</keyword>
<dbReference type="PANTHER" id="PTHR10615:SF219">
    <property type="entry name" value="HISTONE ACETYLTRANSFERASE KAT5"/>
    <property type="match status" value="1"/>
</dbReference>
<evidence type="ECO:0000256" key="11">
    <source>
        <dbReference type="ARBA" id="ARBA00023242"/>
    </source>
</evidence>
<dbReference type="InterPro" id="IPR016181">
    <property type="entry name" value="Acyl_CoA_acyltransferase"/>
</dbReference>
<feature type="domain" description="MYST-type HAT" evidence="15">
    <location>
        <begin position="81"/>
        <end position="457"/>
    </location>
</feature>
<dbReference type="InterPro" id="IPR002717">
    <property type="entry name" value="HAT_MYST-type"/>
</dbReference>
<keyword evidence="17" id="KW-1185">Reference proteome</keyword>
<dbReference type="Proteomes" id="UP000789739">
    <property type="component" value="Unassembled WGS sequence"/>
</dbReference>
<keyword evidence="7" id="KW-0862">Zinc</keyword>
<reference evidence="16" key="1">
    <citation type="submission" date="2021-06" db="EMBL/GenBank/DDBJ databases">
        <authorList>
            <person name="Kallberg Y."/>
            <person name="Tangrot J."/>
            <person name="Rosling A."/>
        </authorList>
    </citation>
    <scope>NUCLEOTIDE SEQUENCE</scope>
    <source>
        <strain evidence="16">BR232B</strain>
    </source>
</reference>
<keyword evidence="6" id="KW-0863">Zinc-finger</keyword>
<evidence type="ECO:0000256" key="6">
    <source>
        <dbReference type="ARBA" id="ARBA00022771"/>
    </source>
</evidence>
<dbReference type="Gene3D" id="1.10.10.10">
    <property type="entry name" value="Winged helix-like DNA-binding domain superfamily/Winged helix DNA-binding domain"/>
    <property type="match status" value="2"/>
</dbReference>
<dbReference type="Gene3D" id="3.40.630.30">
    <property type="match status" value="2"/>
</dbReference>
<protein>
    <recommendedName>
        <fullName evidence="3">histone acetyltransferase</fullName>
        <ecNumber evidence="3">2.3.1.48</ecNumber>
    </recommendedName>
</protein>
<feature type="compositionally biased region" description="Basic and acidic residues" evidence="14">
    <location>
        <begin position="1"/>
        <end position="13"/>
    </location>
</feature>
<organism evidence="16 17">
    <name type="scientific">Paraglomus brasilianum</name>
    <dbReference type="NCBI Taxonomy" id="144538"/>
    <lineage>
        <taxon>Eukaryota</taxon>
        <taxon>Fungi</taxon>
        <taxon>Fungi incertae sedis</taxon>
        <taxon>Mucoromycota</taxon>
        <taxon>Glomeromycotina</taxon>
        <taxon>Glomeromycetes</taxon>
        <taxon>Paraglomerales</taxon>
        <taxon>Paraglomeraceae</taxon>
        <taxon>Paraglomus</taxon>
    </lineage>
</organism>
<feature type="region of interest" description="Disordered" evidence="14">
    <location>
        <begin position="1"/>
        <end position="76"/>
    </location>
</feature>
<dbReference type="EMBL" id="CAJVPI010001721">
    <property type="protein sequence ID" value="CAG8624271.1"/>
    <property type="molecule type" value="Genomic_DNA"/>
</dbReference>
<keyword evidence="5" id="KW-0479">Metal-binding</keyword>
<feature type="active site" description="Proton donor/acceptor" evidence="13">
    <location>
        <position position="237"/>
    </location>
</feature>
<evidence type="ECO:0000256" key="2">
    <source>
        <dbReference type="ARBA" id="ARBA00010107"/>
    </source>
</evidence>
<evidence type="ECO:0000256" key="5">
    <source>
        <dbReference type="ARBA" id="ARBA00022723"/>
    </source>
</evidence>
<evidence type="ECO:0000256" key="1">
    <source>
        <dbReference type="ARBA" id="ARBA00004123"/>
    </source>
</evidence>
<evidence type="ECO:0000256" key="9">
    <source>
        <dbReference type="ARBA" id="ARBA00023015"/>
    </source>
</evidence>
<feature type="compositionally biased region" description="Low complexity" evidence="14">
    <location>
        <begin position="26"/>
        <end position="44"/>
    </location>
</feature>
<keyword evidence="10" id="KW-0804">Transcription</keyword>
<dbReference type="AlphaFoldDB" id="A0A9N9D5S7"/>
<dbReference type="InterPro" id="IPR040706">
    <property type="entry name" value="Zf-MYST"/>
</dbReference>
<evidence type="ECO:0000313" key="16">
    <source>
        <dbReference type="EMBL" id="CAG8624271.1"/>
    </source>
</evidence>
<keyword evidence="9" id="KW-0805">Transcription regulation</keyword>
<keyword evidence="12" id="KW-0012">Acyltransferase</keyword>
<gene>
    <name evidence="16" type="ORF">PBRASI_LOCUS8886</name>
</gene>
<evidence type="ECO:0000256" key="7">
    <source>
        <dbReference type="ARBA" id="ARBA00022833"/>
    </source>
</evidence>
<evidence type="ECO:0000256" key="10">
    <source>
        <dbReference type="ARBA" id="ARBA00023163"/>
    </source>
</evidence>
<dbReference type="GO" id="GO:0035267">
    <property type="term" value="C:NuA4 histone acetyltransferase complex"/>
    <property type="evidence" value="ECO:0007669"/>
    <property type="project" value="TreeGrafter"/>
</dbReference>
<dbReference type="SUPFAM" id="SSF55729">
    <property type="entry name" value="Acyl-CoA N-acyltransferases (Nat)"/>
    <property type="match status" value="1"/>
</dbReference>
<feature type="region of interest" description="Disordered" evidence="14">
    <location>
        <begin position="391"/>
        <end position="429"/>
    </location>
</feature>
<accession>A0A9N9D5S7</accession>
<comment type="similarity">
    <text evidence="2">Belongs to the MYST (SAS/MOZ) family.</text>
</comment>
<proteinExistence type="inferred from homology"/>
<evidence type="ECO:0000256" key="14">
    <source>
        <dbReference type="SAM" id="MobiDB-lite"/>
    </source>
</evidence>
<dbReference type="Pfam" id="PF01853">
    <property type="entry name" value="MOZ_SAS"/>
    <property type="match status" value="1"/>
</dbReference>
<evidence type="ECO:0000256" key="13">
    <source>
        <dbReference type="PIRSR" id="PIRSR602717-51"/>
    </source>
</evidence>
<evidence type="ECO:0000256" key="12">
    <source>
        <dbReference type="ARBA" id="ARBA00023315"/>
    </source>
</evidence>
<dbReference type="GO" id="GO:0008270">
    <property type="term" value="F:zinc ion binding"/>
    <property type="evidence" value="ECO:0007669"/>
    <property type="project" value="UniProtKB-KW"/>
</dbReference>
<comment type="subcellular location">
    <subcellularLocation>
        <location evidence="1">Nucleus</location>
    </subcellularLocation>
</comment>
<dbReference type="OrthoDB" id="787137at2759"/>
<dbReference type="InterPro" id="IPR036388">
    <property type="entry name" value="WH-like_DNA-bd_sf"/>
</dbReference>
<evidence type="ECO:0000259" key="15">
    <source>
        <dbReference type="PROSITE" id="PS51726"/>
    </source>
</evidence>
<comment type="caution">
    <text evidence="16">The sequence shown here is derived from an EMBL/GenBank/DDBJ whole genome shotgun (WGS) entry which is preliminary data.</text>
</comment>
<dbReference type="GO" id="GO:0006355">
    <property type="term" value="P:regulation of DNA-templated transcription"/>
    <property type="evidence" value="ECO:0007669"/>
    <property type="project" value="InterPro"/>
</dbReference>
<feature type="compositionally biased region" description="Basic residues" evidence="14">
    <location>
        <begin position="14"/>
        <end position="25"/>
    </location>
</feature>
<feature type="compositionally biased region" description="Low complexity" evidence="14">
    <location>
        <begin position="391"/>
        <end position="408"/>
    </location>
</feature>
<evidence type="ECO:0000313" key="17">
    <source>
        <dbReference type="Proteomes" id="UP000789739"/>
    </source>
</evidence>
<evidence type="ECO:0000256" key="8">
    <source>
        <dbReference type="ARBA" id="ARBA00022990"/>
    </source>
</evidence>